<dbReference type="Proteomes" id="UP000479335">
    <property type="component" value="Unassembled WGS sequence"/>
</dbReference>
<name>A0A6L8K9Y9_9BURK</name>
<dbReference type="RefSeq" id="WP_161006142.1">
    <property type="nucleotide sequence ID" value="NZ_WWCN01000004.1"/>
</dbReference>
<evidence type="ECO:0000313" key="2">
    <source>
        <dbReference type="Proteomes" id="UP000479335"/>
    </source>
</evidence>
<accession>A0A6L8K9Y9</accession>
<proteinExistence type="predicted"/>
<gene>
    <name evidence="1" type="ORF">GTP46_08295</name>
</gene>
<dbReference type="EMBL" id="WWCN01000004">
    <property type="protein sequence ID" value="MYM22644.1"/>
    <property type="molecule type" value="Genomic_DNA"/>
</dbReference>
<sequence length="79" mass="8645">MNIDKFKQHIAIDHPIAIVRALVSAGVNLAFSPTWITPRLFTDVPQVFCDEANLALKTPDERRKGAGRSLYPAIQAGTA</sequence>
<protein>
    <submittedName>
        <fullName evidence="1">Uncharacterized protein</fullName>
    </submittedName>
</protein>
<comment type="caution">
    <text evidence="1">The sequence shown here is derived from an EMBL/GenBank/DDBJ whole genome shotgun (WGS) entry which is preliminary data.</text>
</comment>
<evidence type="ECO:0000313" key="1">
    <source>
        <dbReference type="EMBL" id="MYM22644.1"/>
    </source>
</evidence>
<dbReference type="AlphaFoldDB" id="A0A6L8K9Y9"/>
<organism evidence="1 2">
    <name type="scientific">Duganella flavida</name>
    <dbReference type="NCBI Taxonomy" id="2692175"/>
    <lineage>
        <taxon>Bacteria</taxon>
        <taxon>Pseudomonadati</taxon>
        <taxon>Pseudomonadota</taxon>
        <taxon>Betaproteobacteria</taxon>
        <taxon>Burkholderiales</taxon>
        <taxon>Oxalobacteraceae</taxon>
        <taxon>Telluria group</taxon>
        <taxon>Duganella</taxon>
    </lineage>
</organism>
<reference evidence="1 2" key="1">
    <citation type="submission" date="2019-12" db="EMBL/GenBank/DDBJ databases">
        <title>Novel species isolated from a subtropical stream in China.</title>
        <authorList>
            <person name="Lu H."/>
        </authorList>
    </citation>
    <scope>NUCLEOTIDE SEQUENCE [LARGE SCALE GENOMIC DNA]</scope>
    <source>
        <strain evidence="1 2">FT135W</strain>
    </source>
</reference>
<keyword evidence="2" id="KW-1185">Reference proteome</keyword>